<keyword evidence="3 5" id="KW-1133">Transmembrane helix</keyword>
<dbReference type="Gene3D" id="1.20.120.350">
    <property type="entry name" value="Voltage-gated potassium channels. Chain C"/>
    <property type="match status" value="1"/>
</dbReference>
<dbReference type="PANTHER" id="PTHR10037:SF62">
    <property type="entry name" value="SODIUM CHANNEL PROTEIN 60E"/>
    <property type="match status" value="1"/>
</dbReference>
<dbReference type="Proteomes" id="UP001363151">
    <property type="component" value="Unassembled WGS sequence"/>
</dbReference>
<dbReference type="InterPro" id="IPR027359">
    <property type="entry name" value="Volt_channel_dom_sf"/>
</dbReference>
<evidence type="ECO:0000256" key="5">
    <source>
        <dbReference type="SAM" id="Phobius"/>
    </source>
</evidence>
<comment type="subcellular location">
    <subcellularLocation>
        <location evidence="1">Membrane</location>
        <topology evidence="1">Multi-pass membrane protein</topology>
    </subcellularLocation>
</comment>
<protein>
    <submittedName>
        <fullName evidence="7">Low voltage-gated calcium channel</fullName>
    </submittedName>
</protein>
<dbReference type="Gene3D" id="1.10.287.70">
    <property type="match status" value="1"/>
</dbReference>
<dbReference type="PANTHER" id="PTHR10037">
    <property type="entry name" value="VOLTAGE-GATED CATION CHANNEL CALCIUM AND SODIUM"/>
    <property type="match status" value="1"/>
</dbReference>
<evidence type="ECO:0000313" key="8">
    <source>
        <dbReference type="Proteomes" id="UP001363151"/>
    </source>
</evidence>
<organism evidence="7 8">
    <name type="scientific">Aureococcus anophagefferens</name>
    <name type="common">Harmful bloom alga</name>
    <dbReference type="NCBI Taxonomy" id="44056"/>
    <lineage>
        <taxon>Eukaryota</taxon>
        <taxon>Sar</taxon>
        <taxon>Stramenopiles</taxon>
        <taxon>Ochrophyta</taxon>
        <taxon>Pelagophyceae</taxon>
        <taxon>Pelagomonadales</taxon>
        <taxon>Pelagomonadaceae</taxon>
        <taxon>Aureococcus</taxon>
    </lineage>
</organism>
<keyword evidence="2 5" id="KW-0812">Transmembrane</keyword>
<reference evidence="7 8" key="1">
    <citation type="submission" date="2024-03" db="EMBL/GenBank/DDBJ databases">
        <title>Aureococcus anophagefferens CCMP1851 and Kratosvirus quantuckense: Draft genome of a second virus-susceptible host strain in the model system.</title>
        <authorList>
            <person name="Chase E."/>
            <person name="Truchon A.R."/>
            <person name="Schepens W."/>
            <person name="Wilhelm S.W."/>
        </authorList>
    </citation>
    <scope>NUCLEOTIDE SEQUENCE [LARGE SCALE GENOMIC DNA]</scope>
    <source>
        <strain evidence="7 8">CCMP1851</strain>
    </source>
</reference>
<accession>A0ABR1FJ36</accession>
<dbReference type="Pfam" id="PF00520">
    <property type="entry name" value="Ion_trans"/>
    <property type="match status" value="1"/>
</dbReference>
<evidence type="ECO:0000256" key="3">
    <source>
        <dbReference type="ARBA" id="ARBA00022989"/>
    </source>
</evidence>
<feature type="transmembrane region" description="Helical" evidence="5">
    <location>
        <begin position="164"/>
        <end position="185"/>
    </location>
</feature>
<keyword evidence="8" id="KW-1185">Reference proteome</keyword>
<dbReference type="SUPFAM" id="SSF81324">
    <property type="entry name" value="Voltage-gated potassium channels"/>
    <property type="match status" value="1"/>
</dbReference>
<sequence length="357" mass="39699">MDPATPRTAAIAGDADYYTGRFWALKGRCRRLYGAPATQGAVAFLILGNFVTNIVEKQVWPSSSEHVRDGAYYAARFRAVEHVFNVFFTVELGFNMYAHWCRDFWRSGWNVFDFVTVVICWLLESPVELPPSLGLLRCIRALRVFRLFKRVASLKKILVSLARALPGVVNAFLIMFIVMCIYAILAVDFFRNAGHNGELAFEWCREAGEDGGPGCPDYFTARGYEFGHEYFGNFAKAIFTLFQILTGDSWSEAIGRPLIQAFSPFGAAMFFVSYYLLLAVVLINVVVAVLLEKMVDETDGGGEPDAPPAATPERGPADAFERRVANLEAHQAAILAALGRIEARQKKYDAVVFPGRG</sequence>
<feature type="domain" description="Ion transport" evidence="6">
    <location>
        <begin position="41"/>
        <end position="297"/>
    </location>
</feature>
<evidence type="ECO:0000256" key="2">
    <source>
        <dbReference type="ARBA" id="ARBA00022692"/>
    </source>
</evidence>
<evidence type="ECO:0000256" key="1">
    <source>
        <dbReference type="ARBA" id="ARBA00004141"/>
    </source>
</evidence>
<dbReference type="InterPro" id="IPR005821">
    <property type="entry name" value="Ion_trans_dom"/>
</dbReference>
<evidence type="ECO:0000259" key="6">
    <source>
        <dbReference type="Pfam" id="PF00520"/>
    </source>
</evidence>
<evidence type="ECO:0000256" key="4">
    <source>
        <dbReference type="ARBA" id="ARBA00023136"/>
    </source>
</evidence>
<dbReference type="EMBL" id="JBBJCI010000373">
    <property type="protein sequence ID" value="KAK7231824.1"/>
    <property type="molecule type" value="Genomic_DNA"/>
</dbReference>
<dbReference type="InterPro" id="IPR043203">
    <property type="entry name" value="VGCC_Ca_Na"/>
</dbReference>
<gene>
    <name evidence="7" type="ORF">SO694_00082044</name>
</gene>
<name>A0ABR1FJ36_AURAN</name>
<feature type="transmembrane region" description="Helical" evidence="5">
    <location>
        <begin position="265"/>
        <end position="291"/>
    </location>
</feature>
<comment type="caution">
    <text evidence="7">The sequence shown here is derived from an EMBL/GenBank/DDBJ whole genome shotgun (WGS) entry which is preliminary data.</text>
</comment>
<evidence type="ECO:0000313" key="7">
    <source>
        <dbReference type="EMBL" id="KAK7231824.1"/>
    </source>
</evidence>
<proteinExistence type="predicted"/>
<keyword evidence="4 5" id="KW-0472">Membrane</keyword>